<organism evidence="1 2">
    <name type="scientific">Tenacibaculum todarodis</name>
    <dbReference type="NCBI Taxonomy" id="1850252"/>
    <lineage>
        <taxon>Bacteria</taxon>
        <taxon>Pseudomonadati</taxon>
        <taxon>Bacteroidota</taxon>
        <taxon>Flavobacteriia</taxon>
        <taxon>Flavobacteriales</taxon>
        <taxon>Flavobacteriaceae</taxon>
        <taxon>Tenacibaculum</taxon>
    </lineage>
</organism>
<dbReference type="EMBL" id="CP018155">
    <property type="protein sequence ID" value="APG65489.1"/>
    <property type="molecule type" value="Genomic_DNA"/>
</dbReference>
<gene>
    <name evidence="1" type="ORF">LPB136_09025</name>
</gene>
<keyword evidence="2" id="KW-1185">Reference proteome</keyword>
<protein>
    <recommendedName>
        <fullName evidence="3">DUF1330 domain-containing protein</fullName>
    </recommendedName>
</protein>
<dbReference type="RefSeq" id="WP_072556013.1">
    <property type="nucleotide sequence ID" value="NZ_CP018155.1"/>
</dbReference>
<evidence type="ECO:0000313" key="1">
    <source>
        <dbReference type="EMBL" id="APG65489.1"/>
    </source>
</evidence>
<accession>A0A1L3JK61</accession>
<evidence type="ECO:0008006" key="3">
    <source>
        <dbReference type="Google" id="ProtNLM"/>
    </source>
</evidence>
<dbReference type="Gene3D" id="3.30.70.100">
    <property type="match status" value="1"/>
</dbReference>
<name>A0A1L3JK61_9FLAO</name>
<dbReference type="InterPro" id="IPR011008">
    <property type="entry name" value="Dimeric_a/b-barrel"/>
</dbReference>
<dbReference type="PANTHER" id="PTHR40257:SF1">
    <property type="entry name" value="DUF1330 DOMAIN-CONTAINING PROTEIN"/>
    <property type="match status" value="1"/>
</dbReference>
<dbReference type="KEGG" id="ten:LPB136_09025"/>
<reference evidence="1 2" key="1">
    <citation type="submission" date="2016-11" db="EMBL/GenBank/DDBJ databases">
        <title>Tenacibaculum sp. LPB0136, isolated from marine environment.</title>
        <authorList>
            <person name="Kim E."/>
            <person name="Yi H."/>
        </authorList>
    </citation>
    <scope>NUCLEOTIDE SEQUENCE [LARGE SCALE GENOMIC DNA]</scope>
    <source>
        <strain evidence="1 2">LPB0136</strain>
    </source>
</reference>
<dbReference type="OrthoDB" id="8909581at2"/>
<dbReference type="PANTHER" id="PTHR40257">
    <property type="match status" value="1"/>
</dbReference>
<evidence type="ECO:0000313" key="2">
    <source>
        <dbReference type="Proteomes" id="UP000181898"/>
    </source>
</evidence>
<dbReference type="Proteomes" id="UP000181898">
    <property type="component" value="Chromosome"/>
</dbReference>
<dbReference type="STRING" id="1850252.LPB136_09025"/>
<sequence length="127" mass="14810">MEENHQNINKEGLAVLSTFDESTPVFMLNYLNYKEQVSSTGKTGKETYKEYMKAAFPFFQKIEAEIIFKGKPMTTIIGPSEEKLWDEVLIVKYANKNEFFKLMQFKEYPRELRASALSDSRLICCKL</sequence>
<proteinExistence type="predicted"/>
<dbReference type="AlphaFoldDB" id="A0A1L3JK61"/>
<dbReference type="SUPFAM" id="SSF54909">
    <property type="entry name" value="Dimeric alpha+beta barrel"/>
    <property type="match status" value="1"/>
</dbReference>